<evidence type="ECO:0000313" key="1">
    <source>
        <dbReference type="EMBL" id="KKN89495.1"/>
    </source>
</evidence>
<reference evidence="1" key="1">
    <citation type="journal article" date="2015" name="Nature">
        <title>Complex archaea that bridge the gap between prokaryotes and eukaryotes.</title>
        <authorList>
            <person name="Spang A."/>
            <person name="Saw J.H."/>
            <person name="Jorgensen S.L."/>
            <person name="Zaremba-Niedzwiedzka K."/>
            <person name="Martijn J."/>
            <person name="Lind A.E."/>
            <person name="van Eijk R."/>
            <person name="Schleper C."/>
            <person name="Guy L."/>
            <person name="Ettema T.J."/>
        </authorList>
    </citation>
    <scope>NUCLEOTIDE SEQUENCE</scope>
</reference>
<dbReference type="PANTHER" id="PTHR10788">
    <property type="entry name" value="TREHALOSE-6-PHOSPHATE SYNTHASE"/>
    <property type="match status" value="1"/>
</dbReference>
<dbReference type="GO" id="GO:0003825">
    <property type="term" value="F:alpha,alpha-trehalose-phosphate synthase (UDP-forming) activity"/>
    <property type="evidence" value="ECO:0007669"/>
    <property type="project" value="TreeGrafter"/>
</dbReference>
<dbReference type="Gene3D" id="3.40.50.2000">
    <property type="entry name" value="Glycogen Phosphorylase B"/>
    <property type="match status" value="2"/>
</dbReference>
<accession>A0A0F9U8E5</accession>
<protein>
    <submittedName>
        <fullName evidence="1">Uncharacterized protein</fullName>
    </submittedName>
</protein>
<proteinExistence type="predicted"/>
<sequence>MAEGQRRLVAVSNRVGPLNDEGKAGGLAVGLSDALRRRGGLWFGWSGETSDEGTFKDAQIQVQGDVSMTTIDMTEEELEGFYYGYANRSLWPLLHYRLDLAHFDRQSERAYRSVNQRFAARLAPLVTDDDLVWVHDYHFFFLGSELRQCGFKGKIGFFLHIPFCPPEIFTALPASHDLVRAMLAYDVVGFQTDTDRRNFLAFCVRELGGEKLEGHRIKVGERVVRADTFPIGIDAPGFERFAVSPEASEHEEMVREMVGDRLQIVGVDRMDYSKGLVERFRGFERLLEDYPENRGKVQFLQVAPLSRSELDAYVELRSELEELAGHINGRFATLDWTPIQIMTRGFNRRALAGIYRAARVCLVTPLRDGMNLVAKEFVAAQDPDDPGVLVLSRFAGARAELPDALIVNPYSTDDVARALQQALTMPFDERDRRWRAMREAVFAGTSSHWCDAFLGALENSEER</sequence>
<dbReference type="GO" id="GO:0005992">
    <property type="term" value="P:trehalose biosynthetic process"/>
    <property type="evidence" value="ECO:0007669"/>
    <property type="project" value="InterPro"/>
</dbReference>
<comment type="caution">
    <text evidence="1">The sequence shown here is derived from an EMBL/GenBank/DDBJ whole genome shotgun (WGS) entry which is preliminary data.</text>
</comment>
<dbReference type="PANTHER" id="PTHR10788:SF106">
    <property type="entry name" value="BCDNA.GH08860"/>
    <property type="match status" value="1"/>
</dbReference>
<dbReference type="CDD" id="cd03788">
    <property type="entry name" value="GT20_TPS"/>
    <property type="match status" value="1"/>
</dbReference>
<gene>
    <name evidence="1" type="ORF">LCGC14_0238260</name>
</gene>
<name>A0A0F9U8E5_9ZZZZ</name>
<dbReference type="Pfam" id="PF00982">
    <property type="entry name" value="Glyco_transf_20"/>
    <property type="match status" value="1"/>
</dbReference>
<dbReference type="SUPFAM" id="SSF53756">
    <property type="entry name" value="UDP-Glycosyltransferase/glycogen phosphorylase"/>
    <property type="match status" value="1"/>
</dbReference>
<dbReference type="InterPro" id="IPR001830">
    <property type="entry name" value="Glyco_trans_20"/>
</dbReference>
<organism evidence="1">
    <name type="scientific">marine sediment metagenome</name>
    <dbReference type="NCBI Taxonomy" id="412755"/>
    <lineage>
        <taxon>unclassified sequences</taxon>
        <taxon>metagenomes</taxon>
        <taxon>ecological metagenomes</taxon>
    </lineage>
</organism>
<dbReference type="AlphaFoldDB" id="A0A0F9U8E5"/>
<dbReference type="EMBL" id="LAZR01000118">
    <property type="protein sequence ID" value="KKN89495.1"/>
    <property type="molecule type" value="Genomic_DNA"/>
</dbReference>